<evidence type="ECO:0000313" key="1">
    <source>
        <dbReference type="EMBL" id="AVQ26033.1"/>
    </source>
</evidence>
<protein>
    <submittedName>
        <fullName evidence="1">Uncharacterized protein</fullName>
    </submittedName>
</protein>
<dbReference type="KEGG" id="fpei:C4N17_10510"/>
<dbReference type="RefSeq" id="WP_008793858.1">
    <property type="nucleotide sequence ID" value="NZ_CABKNO010000005.1"/>
</dbReference>
<name>A0AAD0HXQ4_9FUSO</name>
<evidence type="ECO:0000313" key="2">
    <source>
        <dbReference type="Proteomes" id="UP000241472"/>
    </source>
</evidence>
<organism evidence="1 2">
    <name type="scientific">Fusobacterium periodonticum</name>
    <dbReference type="NCBI Taxonomy" id="860"/>
    <lineage>
        <taxon>Bacteria</taxon>
        <taxon>Fusobacteriati</taxon>
        <taxon>Fusobacteriota</taxon>
        <taxon>Fusobacteriia</taxon>
        <taxon>Fusobacteriales</taxon>
        <taxon>Fusobacteriaceae</taxon>
        <taxon>Fusobacterium</taxon>
    </lineage>
</organism>
<gene>
    <name evidence="1" type="ORF">C4N17_10510</name>
</gene>
<accession>A0AAD0HXQ4</accession>
<dbReference type="EMBL" id="CP028108">
    <property type="protein sequence ID" value="AVQ26033.1"/>
    <property type="molecule type" value="Genomic_DNA"/>
</dbReference>
<reference evidence="1 2" key="1">
    <citation type="submission" date="2018-03" db="EMBL/GenBank/DDBJ databases">
        <title>Complete Fusobacterium genomes using hybrid Minion sequencing.</title>
        <authorList>
            <person name="Slade D.J."/>
            <person name="Lahmers K."/>
        </authorList>
    </citation>
    <scope>NUCLEOTIDE SEQUENCE [LARGE SCALE GENOMIC DNA]</scope>
    <source>
        <strain evidence="1 2">2_1_31</strain>
    </source>
</reference>
<sequence>MWRCKFCGCTKFEIERKIIDRDFDSKKNTLNINDIKRSVMCCNCYNWGKYIEEIAYWEDEYERD</sequence>
<dbReference type="Proteomes" id="UP000241472">
    <property type="component" value="Chromosome"/>
</dbReference>
<proteinExistence type="predicted"/>
<dbReference type="AlphaFoldDB" id="A0AAD0HXQ4"/>